<feature type="transmembrane region" description="Helical" evidence="11">
    <location>
        <begin position="211"/>
        <end position="232"/>
    </location>
</feature>
<reference evidence="12" key="1">
    <citation type="submission" date="2021-02" db="EMBL/GenBank/DDBJ databases">
        <authorList>
            <person name="Nowell W R."/>
        </authorList>
    </citation>
    <scope>NUCLEOTIDE SEQUENCE</scope>
</reference>
<proteinExistence type="inferred from homology"/>
<feature type="transmembrane region" description="Helical" evidence="11">
    <location>
        <begin position="276"/>
        <end position="294"/>
    </location>
</feature>
<evidence type="ECO:0000256" key="3">
    <source>
        <dbReference type="ARBA" id="ARBA00008731"/>
    </source>
</evidence>
<keyword evidence="5" id="KW-0967">Endosome</keyword>
<protein>
    <recommendedName>
        <fullName evidence="15">Transmembrane protein 163</fullName>
    </recommendedName>
</protein>
<feature type="transmembrane region" description="Helical" evidence="11">
    <location>
        <begin position="141"/>
        <end position="162"/>
    </location>
</feature>
<evidence type="ECO:0000313" key="12">
    <source>
        <dbReference type="EMBL" id="CAF0791246.1"/>
    </source>
</evidence>
<accession>A0A813S7L5</accession>
<keyword evidence="6" id="KW-0862">Zinc</keyword>
<evidence type="ECO:0008006" key="15">
    <source>
        <dbReference type="Google" id="ProtNLM"/>
    </source>
</evidence>
<evidence type="ECO:0000313" key="14">
    <source>
        <dbReference type="Proteomes" id="UP000663829"/>
    </source>
</evidence>
<feature type="transmembrane region" description="Helical" evidence="11">
    <location>
        <begin position="174"/>
        <end position="191"/>
    </location>
</feature>
<dbReference type="InterPro" id="IPR026765">
    <property type="entry name" value="Tmem163"/>
</dbReference>
<dbReference type="PANTHER" id="PTHR31937">
    <property type="entry name" value="TRANSMEMBRANE PROTEIN 163"/>
    <property type="match status" value="1"/>
</dbReference>
<dbReference type="PANTHER" id="PTHR31937:SF2">
    <property type="entry name" value="TRANSMEMBRANE PROTEIN 163"/>
    <property type="match status" value="1"/>
</dbReference>
<dbReference type="Proteomes" id="UP000663829">
    <property type="component" value="Unassembled WGS sequence"/>
</dbReference>
<dbReference type="EMBL" id="CAJOBC010000351">
    <property type="protein sequence ID" value="CAF3575447.1"/>
    <property type="molecule type" value="Genomic_DNA"/>
</dbReference>
<evidence type="ECO:0000313" key="13">
    <source>
        <dbReference type="EMBL" id="CAF3575447.1"/>
    </source>
</evidence>
<keyword evidence="10" id="KW-0968">Cytoplasmic vesicle</keyword>
<evidence type="ECO:0000256" key="9">
    <source>
        <dbReference type="ARBA" id="ARBA00023136"/>
    </source>
</evidence>
<comment type="similarity">
    <text evidence="3">Belongs to the TMEM163 family.</text>
</comment>
<evidence type="ECO:0000256" key="4">
    <source>
        <dbReference type="ARBA" id="ARBA00022692"/>
    </source>
</evidence>
<comment type="caution">
    <text evidence="12">The sequence shown here is derived from an EMBL/GenBank/DDBJ whole genome shotgun (WGS) entry which is preliminary data.</text>
</comment>
<dbReference type="Proteomes" id="UP000681722">
    <property type="component" value="Unassembled WGS sequence"/>
</dbReference>
<evidence type="ECO:0000256" key="5">
    <source>
        <dbReference type="ARBA" id="ARBA00022753"/>
    </source>
</evidence>
<comment type="subcellular location">
    <subcellularLocation>
        <location evidence="2">Cytoplasmic vesicle</location>
        <location evidence="2">Secretory vesicle</location>
        <location evidence="2">Synaptic vesicle membrane</location>
        <topology evidence="2">Multi-pass membrane protein</topology>
    </subcellularLocation>
    <subcellularLocation>
        <location evidence="1">Early endosome membrane</location>
    </subcellularLocation>
</comment>
<dbReference type="GO" id="GO:0008324">
    <property type="term" value="F:monoatomic cation transmembrane transporter activity"/>
    <property type="evidence" value="ECO:0007669"/>
    <property type="project" value="InterPro"/>
</dbReference>
<evidence type="ECO:0000256" key="8">
    <source>
        <dbReference type="ARBA" id="ARBA00023018"/>
    </source>
</evidence>
<dbReference type="EMBL" id="CAJNOQ010000351">
    <property type="protein sequence ID" value="CAF0791246.1"/>
    <property type="molecule type" value="Genomic_DNA"/>
</dbReference>
<dbReference type="InterPro" id="IPR027469">
    <property type="entry name" value="Cation_efflux_TMD_sf"/>
</dbReference>
<feature type="transmembrane region" description="Helical" evidence="11">
    <location>
        <begin position="109"/>
        <end position="129"/>
    </location>
</feature>
<evidence type="ECO:0000256" key="1">
    <source>
        <dbReference type="ARBA" id="ARBA00004146"/>
    </source>
</evidence>
<organism evidence="12 14">
    <name type="scientific">Didymodactylos carnosus</name>
    <dbReference type="NCBI Taxonomy" id="1234261"/>
    <lineage>
        <taxon>Eukaryota</taxon>
        <taxon>Metazoa</taxon>
        <taxon>Spiralia</taxon>
        <taxon>Gnathifera</taxon>
        <taxon>Rotifera</taxon>
        <taxon>Eurotatoria</taxon>
        <taxon>Bdelloidea</taxon>
        <taxon>Philodinida</taxon>
        <taxon>Philodinidae</taxon>
        <taxon>Didymodactylos</taxon>
    </lineage>
</organism>
<keyword evidence="9 11" id="KW-0472">Membrane</keyword>
<evidence type="ECO:0000256" key="11">
    <source>
        <dbReference type="SAM" id="Phobius"/>
    </source>
</evidence>
<evidence type="ECO:0000256" key="10">
    <source>
        <dbReference type="ARBA" id="ARBA00023329"/>
    </source>
</evidence>
<keyword evidence="8" id="KW-0770">Synapse</keyword>
<keyword evidence="14" id="KW-1185">Reference proteome</keyword>
<name>A0A813S7L5_9BILA</name>
<feature type="transmembrane region" description="Helical" evidence="11">
    <location>
        <begin position="239"/>
        <end position="261"/>
    </location>
</feature>
<keyword evidence="7 11" id="KW-1133">Transmembrane helix</keyword>
<keyword evidence="4 11" id="KW-0812">Transmembrane</keyword>
<sequence>MANLAVGNAASNTISNVPSLPLVTITDNSDNKLIANDNLSKSEKNPSLSLSSSSPGLLTPLNEYRLHASISSSGNIKQASRQFSILHTGRGLLGTDSLTYLKFHRLRRIAYLCCILSFIFDIILGVTAFVNCIRSKSFVGFSYSVDTLMDSLCIAFVSWHLSATSLNDMHRRDRLACCVIGALFIGSFLAIESRAIQNMILAQNVRPDVIVFIYSTTHIIVFTVLSIIKIIISKQIKSSALMADALNSIIGIIMVFPLLLWDRVTFLNKFAHLDDLVQVLMALFLFITGWKLILDSITQMNSEYSRCLREEKLRRMLRENDDDYETDFEILNMNQPNSIAPMSQHRFSIISTNIKK</sequence>
<evidence type="ECO:0000256" key="7">
    <source>
        <dbReference type="ARBA" id="ARBA00022989"/>
    </source>
</evidence>
<dbReference type="OrthoDB" id="5980560at2759"/>
<evidence type="ECO:0000256" key="6">
    <source>
        <dbReference type="ARBA" id="ARBA00022833"/>
    </source>
</evidence>
<evidence type="ECO:0000256" key="2">
    <source>
        <dbReference type="ARBA" id="ARBA00004644"/>
    </source>
</evidence>
<dbReference type="SUPFAM" id="SSF161111">
    <property type="entry name" value="Cation efflux protein transmembrane domain-like"/>
    <property type="match status" value="1"/>
</dbReference>
<dbReference type="Gene3D" id="1.20.1510.10">
    <property type="entry name" value="Cation efflux protein transmembrane domain"/>
    <property type="match status" value="1"/>
</dbReference>
<dbReference type="GO" id="GO:0030672">
    <property type="term" value="C:synaptic vesicle membrane"/>
    <property type="evidence" value="ECO:0007669"/>
    <property type="project" value="UniProtKB-SubCell"/>
</dbReference>
<gene>
    <name evidence="12" type="ORF">GPM918_LOCUS3011</name>
    <name evidence="13" type="ORF">SRO942_LOCUS3011</name>
</gene>
<dbReference type="AlphaFoldDB" id="A0A813S7L5"/>
<dbReference type="GO" id="GO:0031901">
    <property type="term" value="C:early endosome membrane"/>
    <property type="evidence" value="ECO:0007669"/>
    <property type="project" value="UniProtKB-SubCell"/>
</dbReference>